<organism evidence="4 5">
    <name type="scientific">Planctobacterium marinum</name>
    <dbReference type="NCBI Taxonomy" id="1631968"/>
    <lineage>
        <taxon>Bacteria</taxon>
        <taxon>Pseudomonadati</taxon>
        <taxon>Pseudomonadota</taxon>
        <taxon>Gammaproteobacteria</taxon>
        <taxon>Alteromonadales</taxon>
        <taxon>Alteromonadaceae</taxon>
        <taxon>Planctobacterium</taxon>
    </lineage>
</organism>
<dbReference type="EMBL" id="AP027272">
    <property type="protein sequence ID" value="BDX05381.1"/>
    <property type="molecule type" value="Genomic_DNA"/>
</dbReference>
<sequence length="395" mass="44399">MVLPSIKLSVIAMALGVWVIALLIWLFQSEYARKETVQGWLEPEDGVIRIFAESASGKIKRILVAEGDYVEKGQALIVVNGDRALQDGSSMEEQLLAEYDKQKSSLTEQMTRNSQIYFHRIQDAKAQIEIVELESAQLQQQLSLLKRRHEMVKERLASSQQVRRRGHISRYDYTLVVAEELSLQSDIAGITRQLLSQQNSLQRLHSELRIYPEEEMNSIAQLQSQLSMVAQKIAQLHGQRAHVIKATQSGFIANIQIHSGQYTQTNLPLLSIVPSDSSLQARLLVPVRAAGFIQAGQSIDMRYDAFPYQKFGLHKGMVLDISSAAILPGEIKQLAVNVQEPVFIVKASLDKNWVQAFGQKLALKPGMTLSADIQLAERSLMEWLLEPLYSIKGRL</sequence>
<evidence type="ECO:0000256" key="1">
    <source>
        <dbReference type="SAM" id="Coils"/>
    </source>
</evidence>
<dbReference type="KEGG" id="pmaw:MACH26_09020"/>
<keyword evidence="5" id="KW-1185">Reference proteome</keyword>
<dbReference type="AlphaFoldDB" id="A0AA48HIN0"/>
<feature type="domain" description="AprE-like beta-barrel" evidence="3">
    <location>
        <begin position="283"/>
        <end position="374"/>
    </location>
</feature>
<dbReference type="PANTHER" id="PTHR30386">
    <property type="entry name" value="MEMBRANE FUSION SUBUNIT OF EMRAB-TOLC MULTIDRUG EFFLUX PUMP"/>
    <property type="match status" value="1"/>
</dbReference>
<accession>A0AA48HIN0</accession>
<dbReference type="InterPro" id="IPR050739">
    <property type="entry name" value="MFP"/>
</dbReference>
<evidence type="ECO:0000313" key="5">
    <source>
        <dbReference type="Proteomes" id="UP001333710"/>
    </source>
</evidence>
<dbReference type="Gene3D" id="2.40.50.100">
    <property type="match status" value="1"/>
</dbReference>
<dbReference type="PANTHER" id="PTHR30386:SF28">
    <property type="entry name" value="EXPORTED PROTEIN"/>
    <property type="match status" value="1"/>
</dbReference>
<proteinExistence type="predicted"/>
<feature type="coiled-coil region" evidence="1">
    <location>
        <begin position="121"/>
        <end position="155"/>
    </location>
</feature>
<gene>
    <name evidence="4" type="ORF">MACH26_09020</name>
</gene>
<evidence type="ECO:0000259" key="3">
    <source>
        <dbReference type="Pfam" id="PF26002"/>
    </source>
</evidence>
<dbReference type="InterPro" id="IPR058982">
    <property type="entry name" value="Beta-barrel_AprE"/>
</dbReference>
<reference evidence="4" key="1">
    <citation type="submission" date="2023-01" db="EMBL/GenBank/DDBJ databases">
        <title>Complete genome sequence of Planctobacterium marinum strain Dej080120_11.</title>
        <authorList>
            <person name="Ueki S."/>
            <person name="Maruyama F."/>
        </authorList>
    </citation>
    <scope>NUCLEOTIDE SEQUENCE</scope>
    <source>
        <strain evidence="4">Dej080120_11</strain>
    </source>
</reference>
<keyword evidence="2" id="KW-0472">Membrane</keyword>
<keyword evidence="2" id="KW-1133">Transmembrane helix</keyword>
<dbReference type="SUPFAM" id="SSF51230">
    <property type="entry name" value="Single hybrid motif"/>
    <property type="match status" value="1"/>
</dbReference>
<evidence type="ECO:0000256" key="2">
    <source>
        <dbReference type="SAM" id="Phobius"/>
    </source>
</evidence>
<dbReference type="PROSITE" id="PS50096">
    <property type="entry name" value="IQ"/>
    <property type="match status" value="1"/>
</dbReference>
<dbReference type="Pfam" id="PF26002">
    <property type="entry name" value="Beta-barrel_AprE"/>
    <property type="match status" value="1"/>
</dbReference>
<dbReference type="Gene3D" id="2.40.30.170">
    <property type="match status" value="1"/>
</dbReference>
<keyword evidence="1" id="KW-0175">Coiled coil</keyword>
<dbReference type="PRINTS" id="PR01490">
    <property type="entry name" value="RTXTOXIND"/>
</dbReference>
<name>A0AA48HIN0_9ALTE</name>
<dbReference type="InterPro" id="IPR011053">
    <property type="entry name" value="Single_hybrid_motif"/>
</dbReference>
<keyword evidence="2" id="KW-0812">Transmembrane</keyword>
<dbReference type="Proteomes" id="UP001333710">
    <property type="component" value="Chromosome"/>
</dbReference>
<evidence type="ECO:0000313" key="4">
    <source>
        <dbReference type="EMBL" id="BDX05381.1"/>
    </source>
</evidence>
<feature type="transmembrane region" description="Helical" evidence="2">
    <location>
        <begin position="6"/>
        <end position="27"/>
    </location>
</feature>
<protein>
    <submittedName>
        <fullName evidence="4">Toxin secretion, membrane fusion protein</fullName>
    </submittedName>
</protein>